<organism evidence="1 2">
    <name type="scientific">Steinernema glaseri</name>
    <dbReference type="NCBI Taxonomy" id="37863"/>
    <lineage>
        <taxon>Eukaryota</taxon>
        <taxon>Metazoa</taxon>
        <taxon>Ecdysozoa</taxon>
        <taxon>Nematoda</taxon>
        <taxon>Chromadorea</taxon>
        <taxon>Rhabditida</taxon>
        <taxon>Tylenchina</taxon>
        <taxon>Panagrolaimomorpha</taxon>
        <taxon>Strongyloidoidea</taxon>
        <taxon>Steinernematidae</taxon>
        <taxon>Steinernema</taxon>
    </lineage>
</organism>
<dbReference type="WBParaSite" id="L893_g27987.t1">
    <property type="protein sequence ID" value="L893_g27987.t1"/>
    <property type="gene ID" value="L893_g27987"/>
</dbReference>
<proteinExistence type="predicted"/>
<dbReference type="Proteomes" id="UP000095287">
    <property type="component" value="Unplaced"/>
</dbReference>
<evidence type="ECO:0000313" key="2">
    <source>
        <dbReference type="WBParaSite" id="L893_g27987.t1"/>
    </source>
</evidence>
<name>A0A1I7ZMM3_9BILA</name>
<keyword evidence="1" id="KW-1185">Reference proteome</keyword>
<reference evidence="2" key="1">
    <citation type="submission" date="2016-11" db="UniProtKB">
        <authorList>
            <consortium name="WormBaseParasite"/>
        </authorList>
    </citation>
    <scope>IDENTIFICATION</scope>
</reference>
<protein>
    <submittedName>
        <fullName evidence="2">Transferred entry: 5.6.2.1</fullName>
    </submittedName>
</protein>
<accession>A0A1I7ZMM3</accession>
<evidence type="ECO:0000313" key="1">
    <source>
        <dbReference type="Proteomes" id="UP000095287"/>
    </source>
</evidence>
<sequence>MSEVLSRAHRSRRNGDTKLLDEVSSVGHLLNFQPITSSKLEQILGQGDEKSYAFWPTAEPAVMHAGLV</sequence>
<dbReference type="AlphaFoldDB" id="A0A1I7ZMM3"/>